<feature type="domain" description="DUF4031" evidence="1">
    <location>
        <begin position="3"/>
        <end position="80"/>
    </location>
</feature>
<dbReference type="RefSeq" id="WP_087274657.1">
    <property type="nucleotide sequence ID" value="NZ_JBJGBV010000044.1"/>
</dbReference>
<name>A0A1Y3NT85_9PSED</name>
<reference evidence="2 3" key="1">
    <citation type="journal article" date="2017" name="Syst. Appl. Microbiol.">
        <title>Pseudomonas caspiana sp. nov., a citrus pathogen in the Pseudomonas syringae phylogenetic group.</title>
        <authorList>
            <person name="Busquets A."/>
            <person name="Gomila M."/>
            <person name="Beiki F."/>
            <person name="Mulet M."/>
            <person name="Rahimian H."/>
            <person name="Garcia-Valdes E."/>
            <person name="Lalucat J."/>
        </authorList>
    </citation>
    <scope>NUCLEOTIDE SEQUENCE [LARGE SCALE GENOMIC DNA]</scope>
    <source>
        <strain evidence="2 3">FBF102</strain>
    </source>
</reference>
<dbReference type="EMBL" id="LOHF01000045">
    <property type="protein sequence ID" value="OUM70767.1"/>
    <property type="molecule type" value="Genomic_DNA"/>
</dbReference>
<protein>
    <recommendedName>
        <fullName evidence="1">DUF4031 domain-containing protein</fullName>
    </recommendedName>
</protein>
<evidence type="ECO:0000313" key="3">
    <source>
        <dbReference type="Proteomes" id="UP000195440"/>
    </source>
</evidence>
<dbReference type="InterPro" id="IPR025109">
    <property type="entry name" value="DUF4031"/>
</dbReference>
<dbReference type="AlphaFoldDB" id="A0A1Y3NT85"/>
<proteinExistence type="predicted"/>
<accession>A0A1Y3NT85</accession>
<dbReference type="OrthoDB" id="9808993at2"/>
<evidence type="ECO:0000313" key="2">
    <source>
        <dbReference type="EMBL" id="OUM70767.1"/>
    </source>
</evidence>
<dbReference type="Pfam" id="PF13223">
    <property type="entry name" value="DUF4031"/>
    <property type="match status" value="1"/>
</dbReference>
<gene>
    <name evidence="2" type="ORF">AUC60_26830</name>
</gene>
<dbReference type="Proteomes" id="UP000195440">
    <property type="component" value="Unassembled WGS sequence"/>
</dbReference>
<comment type="caution">
    <text evidence="2">The sequence shown here is derived from an EMBL/GenBank/DDBJ whole genome shotgun (WGS) entry which is preliminary data.</text>
</comment>
<sequence>MAVYVDAEGIRWRGREWNHLVADSLDELHAFADKLGLRRSWFQSKTLYPHYDVTKSVRTRALAMGAHGADREKIVSCARQMRFEMIQAHREAVSGI</sequence>
<organism evidence="2 3">
    <name type="scientific">Pseudomonas caspiana</name>
    <dbReference type="NCBI Taxonomy" id="1451454"/>
    <lineage>
        <taxon>Bacteria</taxon>
        <taxon>Pseudomonadati</taxon>
        <taxon>Pseudomonadota</taxon>
        <taxon>Gammaproteobacteria</taxon>
        <taxon>Pseudomonadales</taxon>
        <taxon>Pseudomonadaceae</taxon>
        <taxon>Pseudomonas</taxon>
    </lineage>
</organism>
<keyword evidence="3" id="KW-1185">Reference proteome</keyword>
<evidence type="ECO:0000259" key="1">
    <source>
        <dbReference type="Pfam" id="PF13223"/>
    </source>
</evidence>